<protein>
    <submittedName>
        <fullName evidence="2">Uncharacterized protein</fullName>
    </submittedName>
</protein>
<comment type="caution">
    <text evidence="2">The sequence shown here is derived from an EMBL/GenBank/DDBJ whole genome shotgun (WGS) entry which is preliminary data.</text>
</comment>
<dbReference type="AlphaFoldDB" id="G3XZF0"/>
<sequence length="177" mass="19261">MPHKVNDSNSTLSSSGSSGDRVVVSDLRDLLIGTSNGGSKPHPGSSSSQSGGVPFRKRCWAVAGDYLSPEGPIIRAASSKSEATDRQLVWSTIFSASLSFSTGNRRMGWHALDSRHRPPDNAALQRGHPFAVSVLSVSLSLRCRRFPCESLPRILVLPFRRDYLLDLISFPDHCTLL</sequence>
<proteinExistence type="predicted"/>
<feature type="compositionally biased region" description="Low complexity" evidence="1">
    <location>
        <begin position="7"/>
        <end position="20"/>
    </location>
</feature>
<reference evidence="2 3" key="1">
    <citation type="journal article" date="2011" name="Genome Res.">
        <title>Comparative genomics of citric-acid-producing Aspergillus niger ATCC 1015 versus enzyme-producing CBS 513.88.</title>
        <authorList>
            <person name="Andersen M.R."/>
            <person name="Salazar M.P."/>
            <person name="Schaap P.J."/>
            <person name="van de Vondervoort P.J."/>
            <person name="Culley D."/>
            <person name="Thykaer J."/>
            <person name="Frisvad J.C."/>
            <person name="Nielsen K.F."/>
            <person name="Albang R."/>
            <person name="Albermann K."/>
            <person name="Berka R.M."/>
            <person name="Braus G.H."/>
            <person name="Braus-Stromeyer S.A."/>
            <person name="Corrochano L.M."/>
            <person name="Dai Z."/>
            <person name="van Dijck P.W."/>
            <person name="Hofmann G."/>
            <person name="Lasure L.L."/>
            <person name="Magnuson J.K."/>
            <person name="Menke H."/>
            <person name="Meijer M."/>
            <person name="Meijer S.L."/>
            <person name="Nielsen J.B."/>
            <person name="Nielsen M.L."/>
            <person name="van Ooyen A.J."/>
            <person name="Pel H.J."/>
            <person name="Poulsen L."/>
            <person name="Samson R.A."/>
            <person name="Stam H."/>
            <person name="Tsang A."/>
            <person name="van den Brink J.M."/>
            <person name="Atkins A."/>
            <person name="Aerts A."/>
            <person name="Shapiro H."/>
            <person name="Pangilinan J."/>
            <person name="Salamov A."/>
            <person name="Lou Y."/>
            <person name="Lindquist E."/>
            <person name="Lucas S."/>
            <person name="Grimwood J."/>
            <person name="Grigoriev I.V."/>
            <person name="Kubicek C.P."/>
            <person name="Martinez D."/>
            <person name="van Peij N.N."/>
            <person name="Roubos J.A."/>
            <person name="Nielsen J."/>
            <person name="Baker S.E."/>
        </authorList>
    </citation>
    <scope>NUCLEOTIDE SEQUENCE [LARGE SCALE GENOMIC DNA]</scope>
    <source>
        <strain evidence="3">ATCC 1015 / CBS 113.46 / FGSC A1144 / LSHB Ac4 / NCTC 3858a / NRRL 328 / USDA 3528.7</strain>
    </source>
</reference>
<gene>
    <name evidence="2" type="ORF">ASPNIDRAFT_53188</name>
</gene>
<evidence type="ECO:0000313" key="3">
    <source>
        <dbReference type="Proteomes" id="UP000009038"/>
    </source>
</evidence>
<dbReference type="Proteomes" id="UP000009038">
    <property type="component" value="Unassembled WGS sequence"/>
</dbReference>
<evidence type="ECO:0000313" key="2">
    <source>
        <dbReference type="EMBL" id="EHA24245.1"/>
    </source>
</evidence>
<dbReference type="HOGENOM" id="CLU_1517538_0_0_1"/>
<feature type="compositionally biased region" description="Low complexity" evidence="1">
    <location>
        <begin position="37"/>
        <end position="52"/>
    </location>
</feature>
<name>G3XZF0_ASPNA</name>
<evidence type="ECO:0000256" key="1">
    <source>
        <dbReference type="SAM" id="MobiDB-lite"/>
    </source>
</evidence>
<feature type="region of interest" description="Disordered" evidence="1">
    <location>
        <begin position="1"/>
        <end position="20"/>
    </location>
</feature>
<accession>G3XZF0</accession>
<feature type="region of interest" description="Disordered" evidence="1">
    <location>
        <begin position="31"/>
        <end position="52"/>
    </location>
</feature>
<organism evidence="2 3">
    <name type="scientific">Aspergillus niger (strain ATCC 1015 / CBS 113.46 / FGSC A1144 / LSHB Ac4 / NCTC 3858a / NRRL 328 / USDA 3528.7)</name>
    <dbReference type="NCBI Taxonomy" id="380704"/>
    <lineage>
        <taxon>Eukaryota</taxon>
        <taxon>Fungi</taxon>
        <taxon>Dikarya</taxon>
        <taxon>Ascomycota</taxon>
        <taxon>Pezizomycotina</taxon>
        <taxon>Eurotiomycetes</taxon>
        <taxon>Eurotiomycetidae</taxon>
        <taxon>Eurotiales</taxon>
        <taxon>Aspergillaceae</taxon>
        <taxon>Aspergillus</taxon>
        <taxon>Aspergillus subgen. Circumdati</taxon>
    </lineage>
</organism>
<dbReference type="EMBL" id="ACJE01000009">
    <property type="protein sequence ID" value="EHA24245.1"/>
    <property type="molecule type" value="Genomic_DNA"/>
</dbReference>